<accession>A0ABS5ZXN5</accession>
<comment type="caution">
    <text evidence="3">The sequence shown here is derived from an EMBL/GenBank/DDBJ whole genome shotgun (WGS) entry which is preliminary data.</text>
</comment>
<evidence type="ECO:0000313" key="3">
    <source>
        <dbReference type="EMBL" id="MBU2759955.1"/>
    </source>
</evidence>
<dbReference type="Proteomes" id="UP000755654">
    <property type="component" value="Unassembled WGS sequence"/>
</dbReference>
<dbReference type="RefSeq" id="WP_215883616.1">
    <property type="nucleotide sequence ID" value="NZ_JAAOMP010000077.1"/>
</dbReference>
<protein>
    <submittedName>
        <fullName evidence="3">Cytochrome d ubiquinol oxidase subunit II</fullName>
    </submittedName>
</protein>
<organism evidence="3 4">
    <name type="scientific">Acidithiobacillus sulfurivorans</name>
    <dbReference type="NCBI Taxonomy" id="1958756"/>
    <lineage>
        <taxon>Bacteria</taxon>
        <taxon>Pseudomonadati</taxon>
        <taxon>Pseudomonadota</taxon>
        <taxon>Acidithiobacillia</taxon>
        <taxon>Acidithiobacillales</taxon>
        <taxon>Acidithiobacillaceae</taxon>
        <taxon>Acidithiobacillus</taxon>
    </lineage>
</organism>
<proteinExistence type="predicted"/>
<keyword evidence="2" id="KW-0472">Membrane</keyword>
<sequence length="307" mass="32548">MPESSDQSTDTVLPDDSTMELDDLEKMVEQELQNPVPIPVAPRAPRPRAESPRKKAPKPTVSDTAPSESEPGDESAVSKDPIAPFPSEWLAPVLDKITDLSDQMDALREDVNILIDNSLADGGPAGSNPLNDVVEDELSRVEDRTEKSDGPVRIALEGTASQSTSAPGHNPSPAPPVVVLPPIDADELMNAVTEKLFATVKDEIASRSQDHTPHLWAFLAGIIPLVLGMALGAIISTGRFPAWDPNGGLASAFLNAPVGILLFPVAGIGVLLYAREVKKEKPRKALNLLAGILIVGGLLLPLIGDFL</sequence>
<evidence type="ECO:0000256" key="2">
    <source>
        <dbReference type="SAM" id="Phobius"/>
    </source>
</evidence>
<keyword evidence="2" id="KW-0812">Transmembrane</keyword>
<evidence type="ECO:0000313" key="4">
    <source>
        <dbReference type="Proteomes" id="UP000755654"/>
    </source>
</evidence>
<keyword evidence="2" id="KW-1133">Transmembrane helix</keyword>
<evidence type="ECO:0000256" key="1">
    <source>
        <dbReference type="SAM" id="MobiDB-lite"/>
    </source>
</evidence>
<reference evidence="3 4" key="1">
    <citation type="journal article" date="2021" name="ISME J.">
        <title>Genomic evolution of the class Acidithiobacillia: deep-branching Proteobacteria living in extreme acidic conditions.</title>
        <authorList>
            <person name="Moya-Beltran A."/>
            <person name="Beard S."/>
            <person name="Rojas-Villalobos C."/>
            <person name="Issotta F."/>
            <person name="Gallardo Y."/>
            <person name="Ulloa R."/>
            <person name="Giaveno A."/>
            <person name="Degli Esposti M."/>
            <person name="Johnson D.B."/>
            <person name="Quatrini R."/>
        </authorList>
    </citation>
    <scope>NUCLEOTIDE SEQUENCE [LARGE SCALE GENOMIC DNA]</scope>
    <source>
        <strain evidence="3 4">RW2</strain>
    </source>
</reference>
<gene>
    <name evidence="3" type="ORF">HAP95_07285</name>
</gene>
<name>A0ABS5ZXN5_9PROT</name>
<feature type="region of interest" description="Disordered" evidence="1">
    <location>
        <begin position="25"/>
        <end position="86"/>
    </location>
</feature>
<keyword evidence="4" id="KW-1185">Reference proteome</keyword>
<feature type="transmembrane region" description="Helical" evidence="2">
    <location>
        <begin position="248"/>
        <end position="273"/>
    </location>
</feature>
<dbReference type="EMBL" id="JAAOMP010000077">
    <property type="protein sequence ID" value="MBU2759955.1"/>
    <property type="molecule type" value="Genomic_DNA"/>
</dbReference>
<feature type="transmembrane region" description="Helical" evidence="2">
    <location>
        <begin position="285"/>
        <end position="304"/>
    </location>
</feature>
<feature type="transmembrane region" description="Helical" evidence="2">
    <location>
        <begin position="215"/>
        <end position="236"/>
    </location>
</feature>